<evidence type="ECO:0000256" key="4">
    <source>
        <dbReference type="ARBA" id="ARBA00022695"/>
    </source>
</evidence>
<keyword evidence="2" id="KW-0808">Transferase</keyword>
<keyword evidence="9" id="KW-0175">Coiled coil</keyword>
<feature type="coiled-coil region" evidence="9">
    <location>
        <begin position="403"/>
        <end position="430"/>
    </location>
</feature>
<dbReference type="FunFam" id="1.10.3090.10:FF:000002">
    <property type="entry name" value="CCA tRNA nucleotidyltransferase"/>
    <property type="match status" value="1"/>
</dbReference>
<keyword evidence="7" id="KW-0460">Magnesium</keyword>
<dbReference type="InterPro" id="IPR014065">
    <property type="entry name" value="tRNA_adenylyltransferase"/>
</dbReference>
<dbReference type="SUPFAM" id="SSF81301">
    <property type="entry name" value="Nucleotidyltransferase"/>
    <property type="match status" value="1"/>
</dbReference>
<dbReference type="GO" id="GO:0016779">
    <property type="term" value="F:nucleotidyltransferase activity"/>
    <property type="evidence" value="ECO:0007669"/>
    <property type="project" value="UniProtKB-KW"/>
</dbReference>
<evidence type="ECO:0000256" key="9">
    <source>
        <dbReference type="SAM" id="Coils"/>
    </source>
</evidence>
<dbReference type="AlphaFoldDB" id="A0A4V3EMV3"/>
<dbReference type="Gene3D" id="1.10.3090.10">
    <property type="entry name" value="cca-adding enzyme, domain 2"/>
    <property type="match status" value="1"/>
</dbReference>
<evidence type="ECO:0000256" key="3">
    <source>
        <dbReference type="ARBA" id="ARBA00022694"/>
    </source>
</evidence>
<dbReference type="NCBIfam" id="TIGR00277">
    <property type="entry name" value="HDIG"/>
    <property type="match status" value="1"/>
</dbReference>
<dbReference type="OrthoDB" id="9805698at2"/>
<evidence type="ECO:0000259" key="10">
    <source>
        <dbReference type="PROSITE" id="PS51831"/>
    </source>
</evidence>
<dbReference type="EMBL" id="SOAW01000002">
    <property type="protein sequence ID" value="TDT30978.1"/>
    <property type="molecule type" value="Genomic_DNA"/>
</dbReference>
<dbReference type="Pfam" id="PF01966">
    <property type="entry name" value="HD"/>
    <property type="match status" value="1"/>
</dbReference>
<dbReference type="PANTHER" id="PTHR47545">
    <property type="entry name" value="MULTIFUNCTIONAL CCA PROTEIN"/>
    <property type="match status" value="1"/>
</dbReference>
<dbReference type="CDD" id="cd00077">
    <property type="entry name" value="HDc"/>
    <property type="match status" value="1"/>
</dbReference>
<dbReference type="GO" id="GO:0046872">
    <property type="term" value="F:metal ion binding"/>
    <property type="evidence" value="ECO:0007669"/>
    <property type="project" value="UniProtKB-KW"/>
</dbReference>
<dbReference type="InterPro" id="IPR043519">
    <property type="entry name" value="NT_sf"/>
</dbReference>
<dbReference type="InterPro" id="IPR006674">
    <property type="entry name" value="HD_domain"/>
</dbReference>
<dbReference type="SUPFAM" id="SSF81891">
    <property type="entry name" value="Poly A polymerase C-terminal region-like"/>
    <property type="match status" value="1"/>
</dbReference>
<dbReference type="InterPro" id="IPR003607">
    <property type="entry name" value="HD/PDEase_dom"/>
</dbReference>
<keyword evidence="4" id="KW-0548">Nucleotidyltransferase</keyword>
<proteinExistence type="predicted"/>
<feature type="domain" description="HD" evidence="10">
    <location>
        <begin position="278"/>
        <end position="427"/>
    </location>
</feature>
<keyword evidence="5" id="KW-0479">Metal-binding</keyword>
<evidence type="ECO:0000256" key="5">
    <source>
        <dbReference type="ARBA" id="ARBA00022723"/>
    </source>
</evidence>
<organism evidence="11 12">
    <name type="scientific">Naumannella halotolerans</name>
    <dbReference type="NCBI Taxonomy" id="993414"/>
    <lineage>
        <taxon>Bacteria</taxon>
        <taxon>Bacillati</taxon>
        <taxon>Actinomycetota</taxon>
        <taxon>Actinomycetes</taxon>
        <taxon>Propionibacteriales</taxon>
        <taxon>Propionibacteriaceae</taxon>
        <taxon>Naumannella</taxon>
    </lineage>
</organism>
<evidence type="ECO:0000313" key="11">
    <source>
        <dbReference type="EMBL" id="TDT30978.1"/>
    </source>
</evidence>
<keyword evidence="3" id="KW-0819">tRNA processing</keyword>
<keyword evidence="6" id="KW-0547">Nucleotide-binding</keyword>
<comment type="cofactor">
    <cofactor evidence="1">
        <name>Mg(2+)</name>
        <dbReference type="ChEBI" id="CHEBI:18420"/>
    </cofactor>
</comment>
<keyword evidence="8" id="KW-0694">RNA-binding</keyword>
<dbReference type="Gene3D" id="3.30.460.10">
    <property type="entry name" value="Beta Polymerase, domain 2"/>
    <property type="match status" value="1"/>
</dbReference>
<evidence type="ECO:0000256" key="7">
    <source>
        <dbReference type="ARBA" id="ARBA00022842"/>
    </source>
</evidence>
<dbReference type="NCBIfam" id="TIGR02692">
    <property type="entry name" value="tRNA_CCA_actino"/>
    <property type="match status" value="1"/>
</dbReference>
<dbReference type="CDD" id="cd05398">
    <property type="entry name" value="NT_ClassII-CCAase"/>
    <property type="match status" value="1"/>
</dbReference>
<dbReference type="InterPro" id="IPR032828">
    <property type="entry name" value="PolyA_RNA-bd"/>
</dbReference>
<dbReference type="PROSITE" id="PS51831">
    <property type="entry name" value="HD"/>
    <property type="match status" value="1"/>
</dbReference>
<evidence type="ECO:0000256" key="1">
    <source>
        <dbReference type="ARBA" id="ARBA00001946"/>
    </source>
</evidence>
<dbReference type="Proteomes" id="UP000295371">
    <property type="component" value="Unassembled WGS sequence"/>
</dbReference>
<dbReference type="RefSeq" id="WP_133755309.1">
    <property type="nucleotide sequence ID" value="NZ_SOAW01000002.1"/>
</dbReference>
<gene>
    <name evidence="11" type="ORF">CLV29_2387</name>
</gene>
<dbReference type="Pfam" id="PF12627">
    <property type="entry name" value="PolyA_pol_RNAbd"/>
    <property type="match status" value="1"/>
</dbReference>
<evidence type="ECO:0000256" key="8">
    <source>
        <dbReference type="ARBA" id="ARBA00022884"/>
    </source>
</evidence>
<accession>A0A4V3EMV3</accession>
<dbReference type="GO" id="GO:0000166">
    <property type="term" value="F:nucleotide binding"/>
    <property type="evidence" value="ECO:0007669"/>
    <property type="project" value="UniProtKB-KW"/>
</dbReference>
<dbReference type="Pfam" id="PF01743">
    <property type="entry name" value="PolyA_pol"/>
    <property type="match status" value="1"/>
</dbReference>
<evidence type="ECO:0000256" key="2">
    <source>
        <dbReference type="ARBA" id="ARBA00022679"/>
    </source>
</evidence>
<keyword evidence="12" id="KW-1185">Reference proteome</keyword>
<dbReference type="GO" id="GO:0003723">
    <property type="term" value="F:RNA binding"/>
    <property type="evidence" value="ECO:0007669"/>
    <property type="project" value="UniProtKB-KW"/>
</dbReference>
<protein>
    <submittedName>
        <fullName evidence="11">Poly(A) polymerase</fullName>
    </submittedName>
</protein>
<dbReference type="InterPro" id="IPR006675">
    <property type="entry name" value="HDIG_dom"/>
</dbReference>
<dbReference type="InterPro" id="IPR002646">
    <property type="entry name" value="PolA_pol_head_dom"/>
</dbReference>
<comment type="caution">
    <text evidence="11">The sequence shown here is derived from an EMBL/GenBank/DDBJ whole genome shotgun (WGS) entry which is preliminary data.</text>
</comment>
<reference evidence="11 12" key="1">
    <citation type="submission" date="2019-03" db="EMBL/GenBank/DDBJ databases">
        <title>Genomic Encyclopedia of Archaeal and Bacterial Type Strains, Phase II (KMG-II): from individual species to whole genera.</title>
        <authorList>
            <person name="Goeker M."/>
        </authorList>
    </citation>
    <scope>NUCLEOTIDE SEQUENCE [LARGE SCALE GENOMIC DNA]</scope>
    <source>
        <strain evidence="11 12">DSM 24323</strain>
    </source>
</reference>
<evidence type="ECO:0000256" key="6">
    <source>
        <dbReference type="ARBA" id="ARBA00022741"/>
    </source>
</evidence>
<evidence type="ECO:0000313" key="12">
    <source>
        <dbReference type="Proteomes" id="UP000295371"/>
    </source>
</evidence>
<dbReference type="InterPro" id="IPR050124">
    <property type="entry name" value="tRNA_CCA-adding_enzyme"/>
</dbReference>
<dbReference type="GO" id="GO:0008033">
    <property type="term" value="P:tRNA processing"/>
    <property type="evidence" value="ECO:0007669"/>
    <property type="project" value="UniProtKB-KW"/>
</dbReference>
<name>A0A4V3EMV3_9ACTN</name>
<sequence length="491" mass="54575">MPDLSEVQANAVAELLRIAPVVERLGVRFADAGYELHLVGGSVRDALLGRLGHDLDFTTDARPDEIERLLSSYTSGIKGAAVWAIGKEFGTIGARIPTEGPRDVGESPDWVVEITTYRADIYRPESRKPEVAFGDTLQGDLVRRDFTVNAMAIKVGENTFTDPYGGLADLAQSVLRTPGTPEQSFSDDPLRMMRAARFAAQLQMQPAPEVLSAMTAMADRIQIISAERVRDELSKLLLADKPRAGLAMLVATGIADHVLPELPAMRLEVDEHHRHKDVFEHSLVVLDQAIDLEKRRGHAPDLINRLAALLHDVGKPATRRFVDDGKVTFHHHDVVGAKLVKKRLKALRFSSDEIAAVAKLVELHLRFHGYGDGQWTDSAVRRYVRDAGDQLERLHILTRADCTTRNKRKAERLRRAYDDLEDRIDALAAEEELGAMRPDLNGDQIMAILGIGPGKEVGQAYKFLLEQRIDNGPLGEEAAKQVLLEWWQSRD</sequence>